<organism evidence="23 24">
    <name type="scientific">Paenibacillus gallinarum</name>
    <dbReference type="NCBI Taxonomy" id="2762232"/>
    <lineage>
        <taxon>Bacteria</taxon>
        <taxon>Bacillati</taxon>
        <taxon>Bacillota</taxon>
        <taxon>Bacilli</taxon>
        <taxon>Bacillales</taxon>
        <taxon>Paenibacillaceae</taxon>
        <taxon>Paenibacillus</taxon>
    </lineage>
</organism>
<dbReference type="EMBL" id="JACSQL010000007">
    <property type="protein sequence ID" value="MBD7969529.1"/>
    <property type="molecule type" value="Genomic_DNA"/>
</dbReference>
<comment type="cofactor">
    <cofactor evidence="3 17">
        <name>FAD</name>
        <dbReference type="ChEBI" id="CHEBI:57692"/>
    </cofactor>
</comment>
<dbReference type="InterPro" id="IPR017121">
    <property type="entry name" value="Nitrite_Rdtase_lsu"/>
</dbReference>
<comment type="cofactor">
    <cofactor evidence="16">
        <name>[2Fe-2S] cluster</name>
        <dbReference type="ChEBI" id="CHEBI:190135"/>
    </cofactor>
</comment>
<comment type="caution">
    <text evidence="23">The sequence shown here is derived from an EMBL/GenBank/DDBJ whole genome shotgun (WGS) entry which is preliminary data.</text>
</comment>
<keyword evidence="13" id="KW-0408">Iron</keyword>
<feature type="domain" description="Nitrite/Sulfite reductase ferredoxin-like" evidence="19">
    <location>
        <begin position="555"/>
        <end position="618"/>
    </location>
</feature>
<dbReference type="CDD" id="cd19944">
    <property type="entry name" value="NirB_Fer2_BFD-like_2"/>
    <property type="match status" value="1"/>
</dbReference>
<keyword evidence="6" id="KW-0004">4Fe-4S</keyword>
<keyword evidence="15 17" id="KW-0534">Nitrate assimilation</keyword>
<dbReference type="Pfam" id="PF03460">
    <property type="entry name" value="NIR_SIR_ferr"/>
    <property type="match status" value="1"/>
</dbReference>
<dbReference type="Pfam" id="PF01077">
    <property type="entry name" value="NIR_SIR"/>
    <property type="match status" value="1"/>
</dbReference>
<dbReference type="PRINTS" id="PR00411">
    <property type="entry name" value="PNDRDTASEI"/>
</dbReference>
<evidence type="ECO:0000256" key="16">
    <source>
        <dbReference type="ARBA" id="ARBA00034078"/>
    </source>
</evidence>
<dbReference type="InterPro" id="IPR016156">
    <property type="entry name" value="FAD/NAD-linked_Rdtase_dimer_sf"/>
</dbReference>
<feature type="domain" description="BFD-like [2Fe-2S]-binding" evidence="20">
    <location>
        <begin position="418"/>
        <end position="465"/>
    </location>
</feature>
<comment type="pathway">
    <text evidence="4">Nitrogen metabolism; nitrate reduction (assimilation).</text>
</comment>
<evidence type="ECO:0000259" key="21">
    <source>
        <dbReference type="Pfam" id="PF07992"/>
    </source>
</evidence>
<keyword evidence="11 17" id="KW-0274">FAD</keyword>
<evidence type="ECO:0000259" key="22">
    <source>
        <dbReference type="Pfam" id="PF18267"/>
    </source>
</evidence>
<dbReference type="RefSeq" id="WP_191801670.1">
    <property type="nucleotide sequence ID" value="NZ_JACSQL010000007.1"/>
</dbReference>
<feature type="domain" description="NADH-rubredoxin oxidoreductase C-terminal" evidence="22">
    <location>
        <begin position="318"/>
        <end position="384"/>
    </location>
</feature>
<dbReference type="InterPro" id="IPR007419">
    <property type="entry name" value="BFD-like_2Fe2S-bd_dom"/>
</dbReference>
<evidence type="ECO:0000256" key="6">
    <source>
        <dbReference type="ARBA" id="ARBA00022485"/>
    </source>
</evidence>
<evidence type="ECO:0000256" key="2">
    <source>
        <dbReference type="ARBA" id="ARBA00001966"/>
    </source>
</evidence>
<evidence type="ECO:0000256" key="15">
    <source>
        <dbReference type="ARBA" id="ARBA00023063"/>
    </source>
</evidence>
<dbReference type="Gene3D" id="3.90.480.10">
    <property type="entry name" value="Sulfite Reductase Hemoprotein,Domain 2"/>
    <property type="match status" value="1"/>
</dbReference>
<keyword evidence="7" id="KW-0349">Heme</keyword>
<dbReference type="PANTHER" id="PTHR43809:SF1">
    <property type="entry name" value="NITRITE REDUCTASE (NADH) LARGE SUBUNIT"/>
    <property type="match status" value="1"/>
</dbReference>
<accession>A0ABR8T1Q6</accession>
<dbReference type="InterPro" id="IPR005117">
    <property type="entry name" value="NiRdtase/SiRdtase_haem-b_fer"/>
</dbReference>
<gene>
    <name evidence="23" type="ORF">H9647_15805</name>
</gene>
<evidence type="ECO:0000256" key="14">
    <source>
        <dbReference type="ARBA" id="ARBA00023014"/>
    </source>
</evidence>
<dbReference type="Pfam" id="PF04324">
    <property type="entry name" value="Fer2_BFD"/>
    <property type="match status" value="2"/>
</dbReference>
<evidence type="ECO:0000259" key="18">
    <source>
        <dbReference type="Pfam" id="PF01077"/>
    </source>
</evidence>
<dbReference type="InterPro" id="IPR036136">
    <property type="entry name" value="Nit/Sulf_reduc_fer-like_dom_sf"/>
</dbReference>
<sequence length="808" mass="89021">MNGRNKLVLIGNGMAGIRTLEHLLKLAPDKYEITVFGEEPHPNYNRIMLSSVLAGGTSVNDIILNDYAWYEENHIRLYTGDPVREINTLKKTVTSSSGIKESYDQLIFATGSNAFILPLPGANKEGVIGFRNIKDCEMMLESSQKYKKAAVIGGGLLGLEAARGLLSLGMEVTVIHNSEYLMNRQLDEPASKMLRQELEQQGMKFLVNKNTAALTGRKRVNGIRFSEGERMDTDLVVMAVGILPNILLAKESGLITKRGILVNDNMETSIRDVYAVGECAEHRGITYGLVAPLYEQGSVLAKHLSGVEHQGYHGSVTSTKLKVSGVDVFSAGDYLDSEDTRSIRYQDEVEGVYKKIVIRGDRLVGAVLFGNTNDGPSLFSIIRSAESVTGREKELLLGMKTDGSSGGAKILEMSEDEIVCGCNGVTKKMIVDAVGQGCHSVAEVKNCTKASGSCGGCKPIVEQLITAYAGEEAAIKSKEGICSCTSLDREEIITGIKEMGLKTVREVMYVMGWNEPEGCTKCRPALNYYLGMLWPGEYVDEKESRFTNERYHANIQKDGTFSVVPRIYGGVTSPSELKKIAEVAEKYDVPMVKFTGGQRLDLLGVKKEDLPSMWEDLAMPSGHAYGKTLRTVKTCVGSTFCRFGTQDAIALGIRLEKAFERLNAPHKVKMAVSGCPRNCAESIIKDFGVVAIDGAWELYVGGNGGIKVRAGELLCTVKTEDEVIEWAGAFIQYYREQASWSERTSHWLDRVGIVSIKEALADSVFRSELVARLRKTLEHTVDPWKEIAENKKLRKNFEPLNRFELTHE</sequence>
<dbReference type="PIRSF" id="PIRSF037149">
    <property type="entry name" value="NirB"/>
    <property type="match status" value="1"/>
</dbReference>
<evidence type="ECO:0000313" key="24">
    <source>
        <dbReference type="Proteomes" id="UP000608071"/>
    </source>
</evidence>
<keyword evidence="12" id="KW-0560">Oxidoreductase</keyword>
<keyword evidence="10" id="KW-0479">Metal-binding</keyword>
<evidence type="ECO:0000256" key="4">
    <source>
        <dbReference type="ARBA" id="ARBA00005096"/>
    </source>
</evidence>
<feature type="domain" description="BFD-like [2Fe-2S]-binding" evidence="20">
    <location>
        <begin position="481"/>
        <end position="530"/>
    </location>
</feature>
<evidence type="ECO:0000256" key="11">
    <source>
        <dbReference type="ARBA" id="ARBA00022827"/>
    </source>
</evidence>
<evidence type="ECO:0000259" key="20">
    <source>
        <dbReference type="Pfam" id="PF04324"/>
    </source>
</evidence>
<evidence type="ECO:0000256" key="8">
    <source>
        <dbReference type="ARBA" id="ARBA00022630"/>
    </source>
</evidence>
<evidence type="ECO:0000256" key="10">
    <source>
        <dbReference type="ARBA" id="ARBA00022723"/>
    </source>
</evidence>
<dbReference type="InterPro" id="IPR012744">
    <property type="entry name" value="Nitri_red_NirB"/>
</dbReference>
<dbReference type="InterPro" id="IPR045854">
    <property type="entry name" value="NO2/SO3_Rdtase_4Fe4S_sf"/>
</dbReference>
<dbReference type="SUPFAM" id="SSF56014">
    <property type="entry name" value="Nitrite and sulphite reductase 4Fe-4S domain-like"/>
    <property type="match status" value="1"/>
</dbReference>
<evidence type="ECO:0000256" key="17">
    <source>
        <dbReference type="PIRNR" id="PIRNR037149"/>
    </source>
</evidence>
<proteinExistence type="inferred from homology"/>
<dbReference type="Proteomes" id="UP000608071">
    <property type="component" value="Unassembled WGS sequence"/>
</dbReference>
<evidence type="ECO:0000256" key="9">
    <source>
        <dbReference type="ARBA" id="ARBA00022714"/>
    </source>
</evidence>
<keyword evidence="24" id="KW-1185">Reference proteome</keyword>
<dbReference type="Gene3D" id="3.30.413.10">
    <property type="entry name" value="Sulfite Reductase Hemoprotein, domain 1"/>
    <property type="match status" value="1"/>
</dbReference>
<keyword evidence="14" id="KW-0411">Iron-sulfur</keyword>
<dbReference type="Pfam" id="PF07992">
    <property type="entry name" value="Pyr_redox_2"/>
    <property type="match status" value="1"/>
</dbReference>
<dbReference type="InterPro" id="IPR036188">
    <property type="entry name" value="FAD/NAD-bd_sf"/>
</dbReference>
<dbReference type="InterPro" id="IPR006067">
    <property type="entry name" value="NO2/SO3_Rdtase_4Fe4S_dom"/>
</dbReference>
<dbReference type="Pfam" id="PF18267">
    <property type="entry name" value="Rubredoxin_C"/>
    <property type="match status" value="1"/>
</dbReference>
<evidence type="ECO:0000256" key="5">
    <source>
        <dbReference type="ARBA" id="ARBA00010429"/>
    </source>
</evidence>
<dbReference type="Gene3D" id="3.50.50.60">
    <property type="entry name" value="FAD/NAD(P)-binding domain"/>
    <property type="match status" value="2"/>
</dbReference>
<keyword evidence="9" id="KW-0001">2Fe-2S</keyword>
<evidence type="ECO:0000256" key="7">
    <source>
        <dbReference type="ARBA" id="ARBA00022617"/>
    </source>
</evidence>
<evidence type="ECO:0000256" key="3">
    <source>
        <dbReference type="ARBA" id="ARBA00001974"/>
    </source>
</evidence>
<dbReference type="PRINTS" id="PR00397">
    <property type="entry name" value="SIROHAEM"/>
</dbReference>
<evidence type="ECO:0000313" key="23">
    <source>
        <dbReference type="EMBL" id="MBD7969529.1"/>
    </source>
</evidence>
<dbReference type="InterPro" id="IPR041854">
    <property type="entry name" value="BFD-like_2Fe2S-bd_dom_sf"/>
</dbReference>
<dbReference type="SUPFAM" id="SSF55124">
    <property type="entry name" value="Nitrite/Sulfite reductase N-terminal domain-like"/>
    <property type="match status" value="1"/>
</dbReference>
<name>A0ABR8T1Q6_9BACL</name>
<dbReference type="InterPro" id="IPR052034">
    <property type="entry name" value="NasD-like"/>
</dbReference>
<comment type="cofactor">
    <cofactor evidence="2">
        <name>[4Fe-4S] cluster</name>
        <dbReference type="ChEBI" id="CHEBI:49883"/>
    </cofactor>
</comment>
<dbReference type="Gene3D" id="3.30.390.30">
    <property type="match status" value="1"/>
</dbReference>
<dbReference type="PANTHER" id="PTHR43809">
    <property type="entry name" value="NITRITE REDUCTASE (NADH) LARGE SUBUNIT"/>
    <property type="match status" value="1"/>
</dbReference>
<feature type="domain" description="FAD/NAD(P)-binding" evidence="21">
    <location>
        <begin position="6"/>
        <end position="282"/>
    </location>
</feature>
<dbReference type="NCBIfam" id="TIGR02374">
    <property type="entry name" value="nitri_red_nirB"/>
    <property type="match status" value="1"/>
</dbReference>
<dbReference type="Gene3D" id="1.10.10.1100">
    <property type="entry name" value="BFD-like [2Fe-2S]-binding domain"/>
    <property type="match status" value="1"/>
</dbReference>
<dbReference type="PROSITE" id="PS00365">
    <property type="entry name" value="NIR_SIR"/>
    <property type="match status" value="1"/>
</dbReference>
<dbReference type="CDD" id="cd19943">
    <property type="entry name" value="NirB_Fer2_BFD-like_1"/>
    <property type="match status" value="1"/>
</dbReference>
<evidence type="ECO:0000256" key="12">
    <source>
        <dbReference type="ARBA" id="ARBA00023002"/>
    </source>
</evidence>
<dbReference type="PRINTS" id="PR00368">
    <property type="entry name" value="FADPNR"/>
</dbReference>
<reference evidence="23 24" key="1">
    <citation type="submission" date="2020-08" db="EMBL/GenBank/DDBJ databases">
        <title>A Genomic Blueprint of the Chicken Gut Microbiome.</title>
        <authorList>
            <person name="Gilroy R."/>
            <person name="Ravi A."/>
            <person name="Getino M."/>
            <person name="Pursley I."/>
            <person name="Horton D.L."/>
            <person name="Alikhan N.-F."/>
            <person name="Baker D."/>
            <person name="Gharbi K."/>
            <person name="Hall N."/>
            <person name="Watson M."/>
            <person name="Adriaenssens E.M."/>
            <person name="Foster-Nyarko E."/>
            <person name="Jarju S."/>
            <person name="Secka A."/>
            <person name="Antonio M."/>
            <person name="Oren A."/>
            <person name="Chaudhuri R."/>
            <person name="La Ragione R.M."/>
            <person name="Hildebrand F."/>
            <person name="Pallen M.J."/>
        </authorList>
    </citation>
    <scope>NUCLEOTIDE SEQUENCE [LARGE SCALE GENOMIC DNA]</scope>
    <source>
        <strain evidence="23 24">Sa2BVA9</strain>
    </source>
</reference>
<keyword evidence="8 17" id="KW-0285">Flavoprotein</keyword>
<protein>
    <submittedName>
        <fullName evidence="23">NAD(P)/FAD-dependent oxidoreductase</fullName>
    </submittedName>
</protein>
<dbReference type="InterPro" id="IPR023753">
    <property type="entry name" value="FAD/NAD-binding_dom"/>
</dbReference>
<dbReference type="InterPro" id="IPR041575">
    <property type="entry name" value="Rubredoxin_C"/>
</dbReference>
<dbReference type="SUPFAM" id="SSF51905">
    <property type="entry name" value="FAD/NAD(P)-binding domain"/>
    <property type="match status" value="2"/>
</dbReference>
<evidence type="ECO:0000256" key="13">
    <source>
        <dbReference type="ARBA" id="ARBA00023004"/>
    </source>
</evidence>
<evidence type="ECO:0000256" key="1">
    <source>
        <dbReference type="ARBA" id="ARBA00001929"/>
    </source>
</evidence>
<feature type="domain" description="Nitrite/sulphite reductase 4Fe-4S" evidence="18">
    <location>
        <begin position="626"/>
        <end position="760"/>
    </location>
</feature>
<evidence type="ECO:0000259" key="19">
    <source>
        <dbReference type="Pfam" id="PF03460"/>
    </source>
</evidence>
<dbReference type="InterPro" id="IPR006066">
    <property type="entry name" value="NO2/SO3_Rdtase_FeS/sirohaem_BS"/>
</dbReference>
<comment type="cofactor">
    <cofactor evidence="1">
        <name>siroheme</name>
        <dbReference type="ChEBI" id="CHEBI:60052"/>
    </cofactor>
</comment>
<comment type="similarity">
    <text evidence="5">Belongs to the nitrite and sulfite reductase 4Fe-4S domain family.</text>
</comment>